<gene>
    <name evidence="1" type="ORF">M132T_23360</name>
</gene>
<evidence type="ECO:0000313" key="1">
    <source>
        <dbReference type="EMBL" id="GEQ36828.1"/>
    </source>
</evidence>
<evidence type="ECO:0000313" key="2">
    <source>
        <dbReference type="Proteomes" id="UP000887127"/>
    </source>
</evidence>
<reference evidence="1" key="1">
    <citation type="submission" date="2019-08" db="EMBL/GenBank/DDBJ databases">
        <title>Marinilactibacillus psychrotolerans M13-2T whole genome sequencing project.</title>
        <authorList>
            <person name="Ishikawa M."/>
            <person name="Suzuki T."/>
            <person name="Matsutani M."/>
        </authorList>
    </citation>
    <scope>NUCLEOTIDE SEQUENCE</scope>
    <source>
        <strain evidence="1">M13-2T</strain>
    </source>
</reference>
<dbReference type="EMBL" id="BKBI01000023">
    <property type="protein sequence ID" value="GEQ36828.1"/>
    <property type="molecule type" value="Genomic_DNA"/>
</dbReference>
<dbReference type="RefSeq" id="WP_176935477.1">
    <property type="nucleotide sequence ID" value="NZ_BKBI01000023.1"/>
</dbReference>
<comment type="caution">
    <text evidence="1">The sequence shown here is derived from an EMBL/GenBank/DDBJ whole genome shotgun (WGS) entry which is preliminary data.</text>
</comment>
<dbReference type="Proteomes" id="UP000887127">
    <property type="component" value="Unassembled WGS sequence"/>
</dbReference>
<organism evidence="1 2">
    <name type="scientific">Marinilactibacillus psychrotolerans</name>
    <dbReference type="NCBI Taxonomy" id="191770"/>
    <lineage>
        <taxon>Bacteria</taxon>
        <taxon>Bacillati</taxon>
        <taxon>Bacillota</taxon>
        <taxon>Bacilli</taxon>
        <taxon>Lactobacillales</taxon>
        <taxon>Carnobacteriaceae</taxon>
        <taxon>Marinilactibacillus</taxon>
    </lineage>
</organism>
<proteinExistence type="predicted"/>
<protein>
    <submittedName>
        <fullName evidence="1">Uncharacterized protein</fullName>
    </submittedName>
</protein>
<dbReference type="AlphaFoldDB" id="A0AAV3WVZ8"/>
<sequence length="46" mass="5276">MEDDNEITDEDIWGLGESSLILMENEIEELLKKNTMCKVYVGNGKK</sequence>
<name>A0AAV3WVZ8_9LACT</name>
<accession>A0AAV3WVZ8</accession>